<evidence type="ECO:0000313" key="3">
    <source>
        <dbReference type="Proteomes" id="UP000694427"/>
    </source>
</evidence>
<dbReference type="Gene3D" id="1.20.890.10">
    <property type="entry name" value="cAMP-dependent protein kinase regulatory subunit, dimerization-anchoring domain"/>
    <property type="match status" value="1"/>
</dbReference>
<dbReference type="SUPFAM" id="SSF52540">
    <property type="entry name" value="P-loop containing nucleoside triphosphate hydrolases"/>
    <property type="match status" value="1"/>
</dbReference>
<dbReference type="Gene3D" id="3.40.50.300">
    <property type="entry name" value="P-loop containing nucleotide triphosphate hydrolases"/>
    <property type="match status" value="1"/>
</dbReference>
<accession>A0A8C1RJ62</accession>
<reference evidence="2" key="1">
    <citation type="submission" date="2025-08" db="UniProtKB">
        <authorList>
            <consortium name="Ensembl"/>
        </authorList>
    </citation>
    <scope>IDENTIFICATION</scope>
</reference>
<dbReference type="InterPro" id="IPR007858">
    <property type="entry name" value="Dpy-30_motif"/>
</dbReference>
<dbReference type="Pfam" id="PF05186">
    <property type="entry name" value="Dpy-30"/>
    <property type="match status" value="1"/>
</dbReference>
<dbReference type="AlphaFoldDB" id="A0A8C1RJ62"/>
<organism evidence="2 3">
    <name type="scientific">Cyprinus carpio</name>
    <name type="common">Common carp</name>
    <dbReference type="NCBI Taxonomy" id="7962"/>
    <lineage>
        <taxon>Eukaryota</taxon>
        <taxon>Metazoa</taxon>
        <taxon>Chordata</taxon>
        <taxon>Craniata</taxon>
        <taxon>Vertebrata</taxon>
        <taxon>Euteleostomi</taxon>
        <taxon>Actinopterygii</taxon>
        <taxon>Neopterygii</taxon>
        <taxon>Teleostei</taxon>
        <taxon>Ostariophysi</taxon>
        <taxon>Cypriniformes</taxon>
        <taxon>Cyprinidae</taxon>
        <taxon>Cyprininae</taxon>
        <taxon>Cyprinus</taxon>
    </lineage>
</organism>
<keyword evidence="3" id="KW-1185">Reference proteome</keyword>
<evidence type="ECO:0000256" key="1">
    <source>
        <dbReference type="SAM" id="MobiDB-lite"/>
    </source>
</evidence>
<feature type="region of interest" description="Disordered" evidence="1">
    <location>
        <begin position="348"/>
        <end position="378"/>
    </location>
</feature>
<name>A0A8C1RJ62_CYPCA</name>
<dbReference type="InterPro" id="IPR027417">
    <property type="entry name" value="P-loop_NTPase"/>
</dbReference>
<feature type="compositionally biased region" description="Basic and acidic residues" evidence="1">
    <location>
        <begin position="364"/>
        <end position="378"/>
    </location>
</feature>
<proteinExistence type="predicted"/>
<dbReference type="Proteomes" id="UP000694427">
    <property type="component" value="Unplaced"/>
</dbReference>
<sequence>SGLQYGMGKNIFHFFFKTAWLGELNSIPVSGPGTNIITAIHIHDLARFEKLVVQNFIDHKPKTHNFIAVDDSKNTFEDIVKVIYHPTHPLYICVIYCIPLLNAMLTLKFRFETDLTLNLHWECESGIVDNISQVLEEYKQTRQLLPIKICLLGPPAVGKSSAAVKLCRQYKLHHINVNKTIKEKVRRLMSEIYSEELLEGNEKTSENKEMLIGAEAQLKTLKNNMLCSTLEIIGINDISSSCFYFIIMKINAPFCYWVGECCYMLTTTEFIFSLDATDEFLKERVQSLPQNVGEEMHYTQDEFTESLAQFRETLAEDESVLDYFDYLEIHPEHNDCENVDTVEKIIKTVGRPKNYGPSPEELEEERKRKEDERHQQLKQEEVEKELRKRVENDEMTALLEEWVNLVKKQEHELLETRSVPMRHDLMKYVMPTVMQGLMDCGKVKPGDPVDFLAEYLFRNNSDD</sequence>
<reference evidence="2" key="2">
    <citation type="submission" date="2025-09" db="UniProtKB">
        <authorList>
            <consortium name="Ensembl"/>
        </authorList>
    </citation>
    <scope>IDENTIFICATION</scope>
</reference>
<dbReference type="InterPro" id="IPR047499">
    <property type="entry name" value="DD_AK7"/>
</dbReference>
<dbReference type="CDD" id="cd22967">
    <property type="entry name" value="DD_AK7"/>
    <property type="match status" value="1"/>
</dbReference>
<dbReference type="Ensembl" id="ENSCCRT00010128968.1">
    <property type="protein sequence ID" value="ENSCCRP00010116033.1"/>
    <property type="gene ID" value="ENSCCRG00010050924.1"/>
</dbReference>
<evidence type="ECO:0000313" key="2">
    <source>
        <dbReference type="Ensembl" id="ENSCCRP00010116033.1"/>
    </source>
</evidence>
<protein>
    <submittedName>
        <fullName evidence="2">Adenylate kinase 7a</fullName>
    </submittedName>
</protein>